<keyword evidence="1" id="KW-1133">Transmembrane helix</keyword>
<keyword evidence="3" id="KW-1185">Reference proteome</keyword>
<evidence type="ECO:0000313" key="2">
    <source>
        <dbReference type="EMBL" id="MFD1780809.1"/>
    </source>
</evidence>
<proteinExistence type="predicted"/>
<evidence type="ECO:0000256" key="1">
    <source>
        <dbReference type="SAM" id="Phobius"/>
    </source>
</evidence>
<protein>
    <submittedName>
        <fullName evidence="2">Uncharacterized protein</fullName>
    </submittedName>
</protein>
<organism evidence="2 3">
    <name type="scientific">Fredinandcohnia salidurans</name>
    <dbReference type="NCBI Taxonomy" id="2595041"/>
    <lineage>
        <taxon>Bacteria</taxon>
        <taxon>Bacillati</taxon>
        <taxon>Bacillota</taxon>
        <taxon>Bacilli</taxon>
        <taxon>Bacillales</taxon>
        <taxon>Bacillaceae</taxon>
        <taxon>Fredinandcohnia</taxon>
    </lineage>
</organism>
<evidence type="ECO:0000313" key="3">
    <source>
        <dbReference type="Proteomes" id="UP001597227"/>
    </source>
</evidence>
<feature type="transmembrane region" description="Helical" evidence="1">
    <location>
        <begin position="6"/>
        <end position="23"/>
    </location>
</feature>
<dbReference type="Proteomes" id="UP001597227">
    <property type="component" value="Unassembled WGS sequence"/>
</dbReference>
<keyword evidence="1" id="KW-0812">Transmembrane</keyword>
<accession>A0ABW4MS47</accession>
<name>A0ABW4MS47_9BACI</name>
<dbReference type="RefSeq" id="WP_388040621.1">
    <property type="nucleotide sequence ID" value="NZ_JBHUEK010000028.1"/>
</dbReference>
<reference evidence="3" key="1">
    <citation type="journal article" date="2019" name="Int. J. Syst. Evol. Microbiol.">
        <title>The Global Catalogue of Microorganisms (GCM) 10K type strain sequencing project: providing services to taxonomists for standard genome sequencing and annotation.</title>
        <authorList>
            <consortium name="The Broad Institute Genomics Platform"/>
            <consortium name="The Broad Institute Genome Sequencing Center for Infectious Disease"/>
            <person name="Wu L."/>
            <person name="Ma J."/>
        </authorList>
    </citation>
    <scope>NUCLEOTIDE SEQUENCE [LARGE SCALE GENOMIC DNA]</scope>
    <source>
        <strain evidence="3">CCUG 15531</strain>
    </source>
</reference>
<dbReference type="EMBL" id="JBHUEK010000028">
    <property type="protein sequence ID" value="MFD1780809.1"/>
    <property type="molecule type" value="Genomic_DNA"/>
</dbReference>
<comment type="caution">
    <text evidence="2">The sequence shown here is derived from an EMBL/GenBank/DDBJ whole genome shotgun (WGS) entry which is preliminary data.</text>
</comment>
<sequence length="143" mass="16418">MNKKFIVSGIIFLVVIVGIFYITDRMKYTTFQEVILDEINQDEIKNIDISRKSGNEASVSLSDKDLVAEILKDFSDVKLKKVNENVVPNYTMFIYVDGYRYAVGINKTENLIDIVDGKKAGIYKIVSDTDYLETIENLDLDWE</sequence>
<gene>
    <name evidence="2" type="ORF">ACFSFW_19330</name>
</gene>
<keyword evidence="1" id="KW-0472">Membrane</keyword>